<evidence type="ECO:0000256" key="1">
    <source>
        <dbReference type="SAM" id="SignalP"/>
    </source>
</evidence>
<dbReference type="NCBIfam" id="TIGR01451">
    <property type="entry name" value="B_ant_repeat"/>
    <property type="match status" value="1"/>
</dbReference>
<sequence>MYRIKFNNALLGGAALSVAMSISGVAQAQQTPAGTSVNNQATVSYEVGGTTQSVSSNVATFVVDKKVNLAVAEVGGAPTQTALNATDQVTTFTVTNLTNAVQDFRLEADQQSVSIPLLGTDNFNMNNLRAFVDSNGNGTYDAGVDTQTYIDELAPDATVTVFLVGNVPNTPGIETAIVSLNAIVATGGSSGALGADLVASSTLVADSPSTVEIVFADDTGLLDQPRNGQQRAFDAYHISTAVVTMVKSATVISDPVNFLVNPHAIPGAVVEYCMKVSNAGPGTASNIVLTDAVPANSTFVPGSIAVGTSGTLGACILLGTSEDDNATGADETDLYGGSFDGTTVRATLPTVAPLASMSVAFRVTIN</sequence>
<evidence type="ECO:0000259" key="2">
    <source>
        <dbReference type="Pfam" id="PF01345"/>
    </source>
</evidence>
<dbReference type="Pfam" id="PF01345">
    <property type="entry name" value="DUF11"/>
    <property type="match status" value="1"/>
</dbReference>
<dbReference type="InterPro" id="IPR047589">
    <property type="entry name" value="DUF11_rpt"/>
</dbReference>
<proteinExistence type="predicted"/>
<dbReference type="EMBL" id="JACIEH010000001">
    <property type="protein sequence ID" value="MBB4097410.1"/>
    <property type="molecule type" value="Genomic_DNA"/>
</dbReference>
<dbReference type="RefSeq" id="WP_183995026.1">
    <property type="nucleotide sequence ID" value="NZ_JACIEH010000001.1"/>
</dbReference>
<feature type="chain" id="PRO_5030518245" evidence="1">
    <location>
        <begin position="29"/>
        <end position="366"/>
    </location>
</feature>
<feature type="signal peptide" evidence="1">
    <location>
        <begin position="1"/>
        <end position="28"/>
    </location>
</feature>
<organism evidence="3 4">
    <name type="scientific">Sphingomonas kyeonggiensis</name>
    <dbReference type="NCBI Taxonomy" id="1268553"/>
    <lineage>
        <taxon>Bacteria</taxon>
        <taxon>Pseudomonadati</taxon>
        <taxon>Pseudomonadota</taxon>
        <taxon>Alphaproteobacteria</taxon>
        <taxon>Sphingomonadales</taxon>
        <taxon>Sphingomonadaceae</taxon>
        <taxon>Sphingomonas</taxon>
    </lineage>
</organism>
<dbReference type="PANTHER" id="PTHR34819">
    <property type="entry name" value="LARGE CYSTEINE-RICH PERIPLASMIC PROTEIN OMCB"/>
    <property type="match status" value="1"/>
</dbReference>
<name>A0A7W6JPY4_9SPHN</name>
<gene>
    <name evidence="3" type="ORF">GGR46_000943</name>
</gene>
<evidence type="ECO:0000313" key="3">
    <source>
        <dbReference type="EMBL" id="MBB4097410.1"/>
    </source>
</evidence>
<dbReference type="InterPro" id="IPR051172">
    <property type="entry name" value="Chlamydia_OmcB"/>
</dbReference>
<dbReference type="Proteomes" id="UP000557392">
    <property type="component" value="Unassembled WGS sequence"/>
</dbReference>
<comment type="caution">
    <text evidence="3">The sequence shown here is derived from an EMBL/GenBank/DDBJ whole genome shotgun (WGS) entry which is preliminary data.</text>
</comment>
<dbReference type="AlphaFoldDB" id="A0A7W6JPY4"/>
<keyword evidence="1" id="KW-0732">Signal</keyword>
<evidence type="ECO:0000313" key="4">
    <source>
        <dbReference type="Proteomes" id="UP000557392"/>
    </source>
</evidence>
<keyword evidence="4" id="KW-1185">Reference proteome</keyword>
<accession>A0A7W6JPY4</accession>
<reference evidence="3 4" key="1">
    <citation type="submission" date="2020-08" db="EMBL/GenBank/DDBJ databases">
        <title>Genomic Encyclopedia of Type Strains, Phase IV (KMG-IV): sequencing the most valuable type-strain genomes for metagenomic binning, comparative biology and taxonomic classification.</title>
        <authorList>
            <person name="Goeker M."/>
        </authorList>
    </citation>
    <scope>NUCLEOTIDE SEQUENCE [LARGE SCALE GENOMIC DNA]</scope>
    <source>
        <strain evidence="3 4">DSM 101806</strain>
    </source>
</reference>
<protein>
    <submittedName>
        <fullName evidence="3">Putative repeat protein (TIGR01451 family)</fullName>
    </submittedName>
</protein>
<dbReference type="InterPro" id="IPR001434">
    <property type="entry name" value="OmcB-like_DUF11"/>
</dbReference>
<feature type="domain" description="DUF11" evidence="2">
    <location>
        <begin position="263"/>
        <end position="312"/>
    </location>
</feature>